<accession>A0A9W8K4G0</accession>
<feature type="compositionally biased region" description="Low complexity" evidence="1">
    <location>
        <begin position="64"/>
        <end position="75"/>
    </location>
</feature>
<protein>
    <submittedName>
        <fullName evidence="2">Uncharacterized protein</fullName>
    </submittedName>
</protein>
<reference evidence="2" key="1">
    <citation type="submission" date="2022-07" db="EMBL/GenBank/DDBJ databases">
        <title>Genome Sequence of Agrocybe chaxingu.</title>
        <authorList>
            <person name="Buettner E."/>
        </authorList>
    </citation>
    <scope>NUCLEOTIDE SEQUENCE</scope>
    <source>
        <strain evidence="2">MP-N11</strain>
    </source>
</reference>
<proteinExistence type="predicted"/>
<evidence type="ECO:0000313" key="2">
    <source>
        <dbReference type="EMBL" id="KAJ3512318.1"/>
    </source>
</evidence>
<feature type="region of interest" description="Disordered" evidence="1">
    <location>
        <begin position="64"/>
        <end position="103"/>
    </location>
</feature>
<feature type="compositionally biased region" description="Basic residues" evidence="1">
    <location>
        <begin position="85"/>
        <end position="95"/>
    </location>
</feature>
<dbReference type="EMBL" id="JANKHO010000266">
    <property type="protein sequence ID" value="KAJ3512318.1"/>
    <property type="molecule type" value="Genomic_DNA"/>
</dbReference>
<keyword evidence="3" id="KW-1185">Reference proteome</keyword>
<evidence type="ECO:0000313" key="3">
    <source>
        <dbReference type="Proteomes" id="UP001148786"/>
    </source>
</evidence>
<evidence type="ECO:0000256" key="1">
    <source>
        <dbReference type="SAM" id="MobiDB-lite"/>
    </source>
</evidence>
<feature type="compositionally biased region" description="Polar residues" evidence="1">
    <location>
        <begin position="1"/>
        <end position="19"/>
    </location>
</feature>
<organism evidence="2 3">
    <name type="scientific">Agrocybe chaxingu</name>
    <dbReference type="NCBI Taxonomy" id="84603"/>
    <lineage>
        <taxon>Eukaryota</taxon>
        <taxon>Fungi</taxon>
        <taxon>Dikarya</taxon>
        <taxon>Basidiomycota</taxon>
        <taxon>Agaricomycotina</taxon>
        <taxon>Agaricomycetes</taxon>
        <taxon>Agaricomycetidae</taxon>
        <taxon>Agaricales</taxon>
        <taxon>Agaricineae</taxon>
        <taxon>Strophariaceae</taxon>
        <taxon>Agrocybe</taxon>
    </lineage>
</organism>
<name>A0A9W8K4G0_9AGAR</name>
<dbReference type="Proteomes" id="UP001148786">
    <property type="component" value="Unassembled WGS sequence"/>
</dbReference>
<feature type="region of interest" description="Disordered" evidence="1">
    <location>
        <begin position="1"/>
        <end position="36"/>
    </location>
</feature>
<comment type="caution">
    <text evidence="2">The sequence shown here is derived from an EMBL/GenBank/DDBJ whole genome shotgun (WGS) entry which is preliminary data.</text>
</comment>
<sequence>MQSSFSEYASLAVSPTATRSVIGETEEATTASNPATPFPSSTFAFEAAVENDVDVCLHTVNPPTTFTPLTPPATTSKAPAGKMPANRKGKVKRRVRTEAPPPPECTKSTAKYYALGHKHHCKLCREAGFILSQQYERDIVRRDVIWGSLLRFHAVV</sequence>
<gene>
    <name evidence="2" type="ORF">NLJ89_g3589</name>
</gene>
<dbReference type="AlphaFoldDB" id="A0A9W8K4G0"/>